<evidence type="ECO:0000313" key="1">
    <source>
        <dbReference type="EMBL" id="QTD45331.1"/>
    </source>
</evidence>
<protein>
    <submittedName>
        <fullName evidence="1">DUF2867 domain-containing protein</fullName>
    </submittedName>
</protein>
<dbReference type="InterPro" id="IPR021295">
    <property type="entry name" value="DUF2867"/>
</dbReference>
<accession>A0A975H3K2</accession>
<reference evidence="1" key="1">
    <citation type="submission" date="2021-03" db="EMBL/GenBank/DDBJ databases">
        <title>Ottowia sp. 27C isolated from the cloaca of a Giant Asian pond turtle (Heosemys grandis).</title>
        <authorList>
            <person name="Spergser J."/>
            <person name="Busse H.-J."/>
        </authorList>
    </citation>
    <scope>NUCLEOTIDE SEQUENCE</scope>
    <source>
        <strain evidence="1">27C</strain>
    </source>
</reference>
<name>A0A975H3K2_9BURK</name>
<sequence>MAAAARVELRPVPEAARPALPAATFADAYAREDAPAAITAHAAAMAVLGGPPPALFAALMKLRHRIVQPLGLKTDELLSAAKVGAHSVARIGPFPVLQKSPTRVVLGLNDKHLDFRIVVLAEPLGAASRVTVSTLVLEHNALGRAYMAMVKPFHRWISRHVLARADFFKHSN</sequence>
<dbReference type="EMBL" id="CP071796">
    <property type="protein sequence ID" value="QTD45331.1"/>
    <property type="molecule type" value="Genomic_DNA"/>
</dbReference>
<evidence type="ECO:0000313" key="2">
    <source>
        <dbReference type="Proteomes" id="UP000663903"/>
    </source>
</evidence>
<gene>
    <name evidence="1" type="ORF">J1M35_20350</name>
</gene>
<dbReference type="Proteomes" id="UP000663903">
    <property type="component" value="Chromosome"/>
</dbReference>
<dbReference type="AlphaFoldDB" id="A0A975H3K2"/>
<proteinExistence type="predicted"/>
<dbReference type="Pfam" id="PF11066">
    <property type="entry name" value="DUF2867"/>
    <property type="match status" value="1"/>
</dbReference>
<keyword evidence="2" id="KW-1185">Reference proteome</keyword>
<organism evidence="1 2">
    <name type="scientific">Ottowia testudinis</name>
    <dbReference type="NCBI Taxonomy" id="2816950"/>
    <lineage>
        <taxon>Bacteria</taxon>
        <taxon>Pseudomonadati</taxon>
        <taxon>Pseudomonadota</taxon>
        <taxon>Betaproteobacteria</taxon>
        <taxon>Burkholderiales</taxon>
        <taxon>Comamonadaceae</taxon>
        <taxon>Ottowia</taxon>
    </lineage>
</organism>
<dbReference type="RefSeq" id="WP_208009081.1">
    <property type="nucleotide sequence ID" value="NZ_CP071796.1"/>
</dbReference>
<dbReference type="KEGG" id="otd:J1M35_20350"/>